<accession>A0A923HJF3</accession>
<dbReference type="PANTHER" id="PTHR43689:SF8">
    <property type="entry name" value="ALPHA_BETA-HYDROLASES SUPERFAMILY PROTEIN"/>
    <property type="match status" value="1"/>
</dbReference>
<protein>
    <submittedName>
        <fullName evidence="2">Alpha/beta hydrolase</fullName>
    </submittedName>
</protein>
<gene>
    <name evidence="2" type="ORF">H8K32_12020</name>
</gene>
<dbReference type="PANTHER" id="PTHR43689">
    <property type="entry name" value="HYDROLASE"/>
    <property type="match status" value="1"/>
</dbReference>
<dbReference type="PROSITE" id="PS51257">
    <property type="entry name" value="PROKAR_LIPOPROTEIN"/>
    <property type="match status" value="1"/>
</dbReference>
<dbReference type="PRINTS" id="PR00111">
    <property type="entry name" value="ABHYDROLASE"/>
</dbReference>
<proteinExistence type="predicted"/>
<dbReference type="PRINTS" id="PR00412">
    <property type="entry name" value="EPOXHYDRLASE"/>
</dbReference>
<keyword evidence="2" id="KW-0378">Hydrolase</keyword>
<organism evidence="2 3">
    <name type="scientific">Undibacterium jejuense</name>
    <dbReference type="NCBI Taxonomy" id="1344949"/>
    <lineage>
        <taxon>Bacteria</taxon>
        <taxon>Pseudomonadati</taxon>
        <taxon>Pseudomonadota</taxon>
        <taxon>Betaproteobacteria</taxon>
        <taxon>Burkholderiales</taxon>
        <taxon>Oxalobacteraceae</taxon>
        <taxon>Undibacterium</taxon>
    </lineage>
</organism>
<dbReference type="InterPro" id="IPR029058">
    <property type="entry name" value="AB_hydrolase_fold"/>
</dbReference>
<dbReference type="GO" id="GO:0016787">
    <property type="term" value="F:hydrolase activity"/>
    <property type="evidence" value="ECO:0007669"/>
    <property type="project" value="UniProtKB-KW"/>
</dbReference>
<comment type="caution">
    <text evidence="2">The sequence shown here is derived from an EMBL/GenBank/DDBJ whole genome shotgun (WGS) entry which is preliminary data.</text>
</comment>
<sequence>MSTAAKPRSLKKKLIIVLLIILSCLIASAVIGLALSWAPDKTADELSEQWAPRPSQFIDVKGLFVHVRDEGWIEDPTPIILIHGTSSSLHTWEGWAKELKKQHRVITMDLPGFGLTGPNQSNDYSNATYTQFILDLMDALHVQRAILGGNSLGGEIAWEVAVAAPNRVEKLILVDAAGYAFTPKSIPLGFQLARIPEMSWLMNHCLPRSMMEESVKNVYGNPEKVTPALVDRYEAMTRRAGNREALRLRLTQLNAGKDADLIKTIHVPTLILWGGKDQLIPPENASWFQRDIAGSKLIMFDDLGHVPQEENPVVTLAAVNIFLQ</sequence>
<dbReference type="RefSeq" id="WP_186912777.1">
    <property type="nucleotide sequence ID" value="NZ_JACOFV010000010.1"/>
</dbReference>
<keyword evidence="3" id="KW-1185">Reference proteome</keyword>
<dbReference type="InterPro" id="IPR000073">
    <property type="entry name" value="AB_hydrolase_1"/>
</dbReference>
<dbReference type="EMBL" id="JACOFV010000010">
    <property type="protein sequence ID" value="MBC3862832.1"/>
    <property type="molecule type" value="Genomic_DNA"/>
</dbReference>
<evidence type="ECO:0000259" key="1">
    <source>
        <dbReference type="Pfam" id="PF00561"/>
    </source>
</evidence>
<feature type="domain" description="AB hydrolase-1" evidence="1">
    <location>
        <begin position="78"/>
        <end position="312"/>
    </location>
</feature>
<reference evidence="2" key="1">
    <citation type="submission" date="2020-08" db="EMBL/GenBank/DDBJ databases">
        <title>Novel species isolated from subtropical streams in China.</title>
        <authorList>
            <person name="Lu H."/>
        </authorList>
    </citation>
    <scope>NUCLEOTIDE SEQUENCE</scope>
    <source>
        <strain evidence="2">KACC 12607</strain>
    </source>
</reference>
<dbReference type="InterPro" id="IPR000639">
    <property type="entry name" value="Epox_hydrolase-like"/>
</dbReference>
<dbReference type="Gene3D" id="3.40.50.1820">
    <property type="entry name" value="alpha/beta hydrolase"/>
    <property type="match status" value="1"/>
</dbReference>
<evidence type="ECO:0000313" key="2">
    <source>
        <dbReference type="EMBL" id="MBC3862832.1"/>
    </source>
</evidence>
<dbReference type="SUPFAM" id="SSF53474">
    <property type="entry name" value="alpha/beta-Hydrolases"/>
    <property type="match status" value="1"/>
</dbReference>
<name>A0A923HJF3_9BURK</name>
<evidence type="ECO:0000313" key="3">
    <source>
        <dbReference type="Proteomes" id="UP000634011"/>
    </source>
</evidence>
<dbReference type="Pfam" id="PF00561">
    <property type="entry name" value="Abhydrolase_1"/>
    <property type="match status" value="1"/>
</dbReference>
<dbReference type="AlphaFoldDB" id="A0A923HJF3"/>
<dbReference type="Proteomes" id="UP000634011">
    <property type="component" value="Unassembled WGS sequence"/>
</dbReference>